<evidence type="ECO:0000313" key="10">
    <source>
        <dbReference type="Proteomes" id="UP000019478"/>
    </source>
</evidence>
<evidence type="ECO:0000256" key="5">
    <source>
        <dbReference type="ARBA" id="ARBA00038359"/>
    </source>
</evidence>
<protein>
    <recommendedName>
        <fullName evidence="8">Rhodopsin domain-containing protein</fullName>
    </recommendedName>
</protein>
<dbReference type="InterPro" id="IPR049326">
    <property type="entry name" value="Rhodopsin_dom_fungi"/>
</dbReference>
<dbReference type="PANTHER" id="PTHR33048:SF124">
    <property type="entry name" value="INTEGRAL MEMBRANE PROTEIN"/>
    <property type="match status" value="1"/>
</dbReference>
<keyword evidence="10" id="KW-1185">Reference proteome</keyword>
<evidence type="ECO:0000256" key="4">
    <source>
        <dbReference type="ARBA" id="ARBA00023136"/>
    </source>
</evidence>
<accession>W9XRD1</accession>
<feature type="transmembrane region" description="Helical" evidence="7">
    <location>
        <begin position="34"/>
        <end position="54"/>
    </location>
</feature>
<evidence type="ECO:0000256" key="3">
    <source>
        <dbReference type="ARBA" id="ARBA00022989"/>
    </source>
</evidence>
<name>W9XRD1_9EURO</name>
<gene>
    <name evidence="9" type="ORF">A1O3_08160</name>
</gene>
<proteinExistence type="inferred from homology"/>
<keyword evidence="3 7" id="KW-1133">Transmembrane helix</keyword>
<evidence type="ECO:0000256" key="6">
    <source>
        <dbReference type="SAM" id="MobiDB-lite"/>
    </source>
</evidence>
<dbReference type="RefSeq" id="XP_007736449.1">
    <property type="nucleotide sequence ID" value="XM_007738259.1"/>
</dbReference>
<organism evidence="9 10">
    <name type="scientific">Capronia epimyces CBS 606.96</name>
    <dbReference type="NCBI Taxonomy" id="1182542"/>
    <lineage>
        <taxon>Eukaryota</taxon>
        <taxon>Fungi</taxon>
        <taxon>Dikarya</taxon>
        <taxon>Ascomycota</taxon>
        <taxon>Pezizomycotina</taxon>
        <taxon>Eurotiomycetes</taxon>
        <taxon>Chaetothyriomycetidae</taxon>
        <taxon>Chaetothyriales</taxon>
        <taxon>Herpotrichiellaceae</taxon>
        <taxon>Capronia</taxon>
    </lineage>
</organism>
<dbReference type="EMBL" id="AMGY01000007">
    <property type="protein sequence ID" value="EXJ79875.1"/>
    <property type="molecule type" value="Genomic_DNA"/>
</dbReference>
<evidence type="ECO:0000256" key="7">
    <source>
        <dbReference type="SAM" id="Phobius"/>
    </source>
</evidence>
<dbReference type="InterPro" id="IPR052337">
    <property type="entry name" value="SAT4-like"/>
</dbReference>
<feature type="transmembrane region" description="Helical" evidence="7">
    <location>
        <begin position="89"/>
        <end position="114"/>
    </location>
</feature>
<dbReference type="STRING" id="1182542.W9XRD1"/>
<feature type="transmembrane region" description="Helical" evidence="7">
    <location>
        <begin position="240"/>
        <end position="262"/>
    </location>
</feature>
<feature type="compositionally biased region" description="Polar residues" evidence="6">
    <location>
        <begin position="372"/>
        <end position="382"/>
    </location>
</feature>
<feature type="transmembrane region" description="Helical" evidence="7">
    <location>
        <begin position="206"/>
        <end position="228"/>
    </location>
</feature>
<feature type="compositionally biased region" description="Basic and acidic residues" evidence="6">
    <location>
        <begin position="341"/>
        <end position="367"/>
    </location>
</feature>
<dbReference type="GO" id="GO:0016020">
    <property type="term" value="C:membrane"/>
    <property type="evidence" value="ECO:0007669"/>
    <property type="project" value="UniProtKB-SubCell"/>
</dbReference>
<dbReference type="HOGENOM" id="CLU_028200_12_0_1"/>
<dbReference type="AlphaFoldDB" id="W9XRD1"/>
<sequence length="382" mass="42149">MSASNSTLVGYLPAPEGYKVDFEHPHQTGHIQGYWTSGVGLTLATILLSIRIYTKVFISRNFGMDDDTWVIKASGVHGWEVPVDKFNTFSFVTACVSIIYVPCLGFAKISILYLYRRLSPIRWFKIAIYINMAIVTTYSVALMFAFIFPCRPVRKNWDPTITGGKCVDKPAIYLANAAINAITDIMILLLPIPLVVKLQMPTVQKFALLGVFAFGSATFVTSVVRLYYMVPMLSNVDQTYAISIPFVWVMVEANLIVICFCLPNLRTFLRRVAPKIIGEYSAHRGYGNISSAKKTKPSSKMGLTGPGSSIDRSNLTDRQYAMGKGGAGPDEIELSTTRIYAGRDGDESETGDRGRSADDEHDHDGSSDKAIWQTTTVTVSAI</sequence>
<feature type="region of interest" description="Disordered" evidence="6">
    <location>
        <begin position="291"/>
        <end position="382"/>
    </location>
</feature>
<keyword evidence="4 7" id="KW-0472">Membrane</keyword>
<dbReference type="Pfam" id="PF20684">
    <property type="entry name" value="Fung_rhodopsin"/>
    <property type="match status" value="1"/>
</dbReference>
<dbReference type="Proteomes" id="UP000019478">
    <property type="component" value="Unassembled WGS sequence"/>
</dbReference>
<evidence type="ECO:0000256" key="1">
    <source>
        <dbReference type="ARBA" id="ARBA00004141"/>
    </source>
</evidence>
<reference evidence="9 10" key="1">
    <citation type="submission" date="2013-03" db="EMBL/GenBank/DDBJ databases">
        <title>The Genome Sequence of Capronia epimyces CBS 606.96.</title>
        <authorList>
            <consortium name="The Broad Institute Genomics Platform"/>
            <person name="Cuomo C."/>
            <person name="de Hoog S."/>
            <person name="Gorbushina A."/>
            <person name="Walker B."/>
            <person name="Young S.K."/>
            <person name="Zeng Q."/>
            <person name="Gargeya S."/>
            <person name="Fitzgerald M."/>
            <person name="Haas B."/>
            <person name="Abouelleil A."/>
            <person name="Allen A.W."/>
            <person name="Alvarado L."/>
            <person name="Arachchi H.M."/>
            <person name="Berlin A.M."/>
            <person name="Chapman S.B."/>
            <person name="Gainer-Dewar J."/>
            <person name="Goldberg J."/>
            <person name="Griggs A."/>
            <person name="Gujja S."/>
            <person name="Hansen M."/>
            <person name="Howarth C."/>
            <person name="Imamovic A."/>
            <person name="Ireland A."/>
            <person name="Larimer J."/>
            <person name="McCowan C."/>
            <person name="Murphy C."/>
            <person name="Pearson M."/>
            <person name="Poon T.W."/>
            <person name="Priest M."/>
            <person name="Roberts A."/>
            <person name="Saif S."/>
            <person name="Shea T."/>
            <person name="Sisk P."/>
            <person name="Sykes S."/>
            <person name="Wortman J."/>
            <person name="Nusbaum C."/>
            <person name="Birren B."/>
        </authorList>
    </citation>
    <scope>NUCLEOTIDE SEQUENCE [LARGE SCALE GENOMIC DNA]</scope>
    <source>
        <strain evidence="9 10">CBS 606.96</strain>
    </source>
</reference>
<dbReference type="eggNOG" id="ENOG502SH77">
    <property type="taxonomic scope" value="Eukaryota"/>
</dbReference>
<keyword evidence="2 7" id="KW-0812">Transmembrane</keyword>
<comment type="caution">
    <text evidence="9">The sequence shown here is derived from an EMBL/GenBank/DDBJ whole genome shotgun (WGS) entry which is preliminary data.</text>
</comment>
<dbReference type="GeneID" id="19172249"/>
<feature type="transmembrane region" description="Helical" evidence="7">
    <location>
        <begin position="171"/>
        <end position="194"/>
    </location>
</feature>
<evidence type="ECO:0000259" key="8">
    <source>
        <dbReference type="Pfam" id="PF20684"/>
    </source>
</evidence>
<evidence type="ECO:0000256" key="2">
    <source>
        <dbReference type="ARBA" id="ARBA00022692"/>
    </source>
</evidence>
<evidence type="ECO:0000313" key="9">
    <source>
        <dbReference type="EMBL" id="EXJ79875.1"/>
    </source>
</evidence>
<dbReference type="OrthoDB" id="5342292at2759"/>
<comment type="similarity">
    <text evidence="5">Belongs to the SAT4 family.</text>
</comment>
<feature type="transmembrane region" description="Helical" evidence="7">
    <location>
        <begin position="126"/>
        <end position="148"/>
    </location>
</feature>
<comment type="subcellular location">
    <subcellularLocation>
        <location evidence="1">Membrane</location>
        <topology evidence="1">Multi-pass membrane protein</topology>
    </subcellularLocation>
</comment>
<feature type="domain" description="Rhodopsin" evidence="8">
    <location>
        <begin position="63"/>
        <end position="271"/>
    </location>
</feature>
<feature type="compositionally biased region" description="Polar residues" evidence="6">
    <location>
        <begin position="306"/>
        <end position="317"/>
    </location>
</feature>
<dbReference type="PANTHER" id="PTHR33048">
    <property type="entry name" value="PTH11-LIKE INTEGRAL MEMBRANE PROTEIN (AFU_ORTHOLOGUE AFUA_5G11245)"/>
    <property type="match status" value="1"/>
</dbReference>